<proteinExistence type="predicted"/>
<dbReference type="Pfam" id="PF00440">
    <property type="entry name" value="TetR_N"/>
    <property type="match status" value="1"/>
</dbReference>
<dbReference type="InterPro" id="IPR036271">
    <property type="entry name" value="Tet_transcr_reg_TetR-rel_C_sf"/>
</dbReference>
<dbReference type="PANTHER" id="PTHR30055:SF234">
    <property type="entry name" value="HTH-TYPE TRANSCRIPTIONAL REGULATOR BETI"/>
    <property type="match status" value="1"/>
</dbReference>
<dbReference type="AlphaFoldDB" id="A0A3B0YV91"/>
<keyword evidence="1" id="KW-0805">Transcription regulation</keyword>
<dbReference type="PANTHER" id="PTHR30055">
    <property type="entry name" value="HTH-TYPE TRANSCRIPTIONAL REGULATOR RUTR"/>
    <property type="match status" value="1"/>
</dbReference>
<evidence type="ECO:0000313" key="5">
    <source>
        <dbReference type="EMBL" id="VAW79793.1"/>
    </source>
</evidence>
<protein>
    <recommendedName>
        <fullName evidence="4">HTH tetR-type domain-containing protein</fullName>
    </recommendedName>
</protein>
<evidence type="ECO:0000256" key="1">
    <source>
        <dbReference type="ARBA" id="ARBA00023015"/>
    </source>
</evidence>
<name>A0A3B0YV91_9ZZZZ</name>
<reference evidence="5" key="1">
    <citation type="submission" date="2018-06" db="EMBL/GenBank/DDBJ databases">
        <authorList>
            <person name="Zhirakovskaya E."/>
        </authorList>
    </citation>
    <scope>NUCLEOTIDE SEQUENCE</scope>
</reference>
<evidence type="ECO:0000256" key="3">
    <source>
        <dbReference type="ARBA" id="ARBA00023163"/>
    </source>
</evidence>
<dbReference type="SUPFAM" id="SSF46689">
    <property type="entry name" value="Homeodomain-like"/>
    <property type="match status" value="1"/>
</dbReference>
<dbReference type="SUPFAM" id="SSF48498">
    <property type="entry name" value="Tetracyclin repressor-like, C-terminal domain"/>
    <property type="match status" value="1"/>
</dbReference>
<feature type="domain" description="HTH tetR-type" evidence="4">
    <location>
        <begin position="10"/>
        <end position="70"/>
    </location>
</feature>
<keyword evidence="2" id="KW-0238">DNA-binding</keyword>
<dbReference type="PROSITE" id="PS50977">
    <property type="entry name" value="HTH_TETR_2"/>
    <property type="match status" value="1"/>
</dbReference>
<dbReference type="InterPro" id="IPR001647">
    <property type="entry name" value="HTH_TetR"/>
</dbReference>
<dbReference type="GO" id="GO:0000976">
    <property type="term" value="F:transcription cis-regulatory region binding"/>
    <property type="evidence" value="ECO:0007669"/>
    <property type="project" value="TreeGrafter"/>
</dbReference>
<dbReference type="Gene3D" id="1.10.357.10">
    <property type="entry name" value="Tetracycline Repressor, domain 2"/>
    <property type="match status" value="1"/>
</dbReference>
<dbReference type="InterPro" id="IPR050109">
    <property type="entry name" value="HTH-type_TetR-like_transc_reg"/>
</dbReference>
<evidence type="ECO:0000256" key="2">
    <source>
        <dbReference type="ARBA" id="ARBA00023125"/>
    </source>
</evidence>
<evidence type="ECO:0000259" key="4">
    <source>
        <dbReference type="PROSITE" id="PS50977"/>
    </source>
</evidence>
<dbReference type="InterPro" id="IPR009057">
    <property type="entry name" value="Homeodomain-like_sf"/>
</dbReference>
<accession>A0A3B0YV91</accession>
<gene>
    <name evidence="5" type="ORF">MNBD_GAMMA12-55</name>
</gene>
<keyword evidence="3" id="KW-0804">Transcription</keyword>
<organism evidence="5">
    <name type="scientific">hydrothermal vent metagenome</name>
    <dbReference type="NCBI Taxonomy" id="652676"/>
    <lineage>
        <taxon>unclassified sequences</taxon>
        <taxon>metagenomes</taxon>
        <taxon>ecological metagenomes</taxon>
    </lineage>
</organism>
<sequence>MARRSEHTRQELKELALQAAIKLAQEQGLSGLTARKIAAEMGYTPGTLYLIFENLDELILHVNAQTLDNIYESMQSQLQLTDPAGQEVHRLVDAYIQFATNNRGLWSCLHEHKSASKILPDWYDSRISRNFNLLEHALYRVSTTEVVQLSWATSDQNKQEASIQLVAKALWCGIHGVCVSALNSTLSVADIDSMGELVHHLTEISLRSLGVVETKQAELHVPEINSISC</sequence>
<dbReference type="GO" id="GO:0003700">
    <property type="term" value="F:DNA-binding transcription factor activity"/>
    <property type="evidence" value="ECO:0007669"/>
    <property type="project" value="TreeGrafter"/>
</dbReference>
<dbReference type="EMBL" id="UOFL01000182">
    <property type="protein sequence ID" value="VAW79793.1"/>
    <property type="molecule type" value="Genomic_DNA"/>
</dbReference>